<protein>
    <submittedName>
        <fullName evidence="1">Uncharacterized protein</fullName>
    </submittedName>
</protein>
<dbReference type="Proteomes" id="UP000283063">
    <property type="component" value="Plasmid pW43B"/>
</dbReference>
<proteinExistence type="predicted"/>
<reference evidence="1 2" key="1">
    <citation type="submission" date="2018-10" db="EMBL/GenBank/DDBJ databases">
        <title>Parasedimentitalea marina sp. nov., a psychrophilic bacterium isolated from deep seawater of the New Britain Trench.</title>
        <authorList>
            <person name="Cao J."/>
        </authorList>
    </citation>
    <scope>NUCLEOTIDE SEQUENCE [LARGE SCALE GENOMIC DNA]</scope>
    <source>
        <strain evidence="1 2">W43</strain>
        <plasmid evidence="1 2">pW43B</plasmid>
    </source>
</reference>
<gene>
    <name evidence="1" type="ORF">EBB79_22570</name>
</gene>
<keyword evidence="1" id="KW-0614">Plasmid</keyword>
<geneLocation type="plasmid" evidence="1 2">
    <name>pW43B</name>
</geneLocation>
<sequence length="68" mass="7422">MSQQFETRDAKHQRFGTGKSMLDNWKAASLGTGAIHVQVAVERQPTFVGLADIEMRSAKTDQVSTSGL</sequence>
<dbReference type="KEGG" id="sedi:EBB79_22570"/>
<evidence type="ECO:0000313" key="1">
    <source>
        <dbReference type="EMBL" id="AZV80741.1"/>
    </source>
</evidence>
<dbReference type="EMBL" id="CP033221">
    <property type="protein sequence ID" value="AZV80741.1"/>
    <property type="molecule type" value="Genomic_DNA"/>
</dbReference>
<keyword evidence="2" id="KW-1185">Reference proteome</keyword>
<accession>A0A3T0N9S5</accession>
<organism evidence="1 2">
    <name type="scientific">Parasedimentitalea marina</name>
    <dbReference type="NCBI Taxonomy" id="2483033"/>
    <lineage>
        <taxon>Bacteria</taxon>
        <taxon>Pseudomonadati</taxon>
        <taxon>Pseudomonadota</taxon>
        <taxon>Alphaproteobacteria</taxon>
        <taxon>Rhodobacterales</taxon>
        <taxon>Paracoccaceae</taxon>
        <taxon>Parasedimentitalea</taxon>
    </lineage>
</organism>
<dbReference type="AlphaFoldDB" id="A0A3T0N9S5"/>
<name>A0A3T0N9S5_9RHOB</name>
<evidence type="ECO:0000313" key="2">
    <source>
        <dbReference type="Proteomes" id="UP000283063"/>
    </source>
</evidence>